<organism evidence="1 2">
    <name type="scientific">Dactylosporangium salmoneum</name>
    <dbReference type="NCBI Taxonomy" id="53361"/>
    <lineage>
        <taxon>Bacteria</taxon>
        <taxon>Bacillati</taxon>
        <taxon>Actinomycetota</taxon>
        <taxon>Actinomycetes</taxon>
        <taxon>Micromonosporales</taxon>
        <taxon>Micromonosporaceae</taxon>
        <taxon>Dactylosporangium</taxon>
    </lineage>
</organism>
<evidence type="ECO:0000313" key="1">
    <source>
        <dbReference type="EMBL" id="GAA2335684.1"/>
    </source>
</evidence>
<evidence type="ECO:0000313" key="2">
    <source>
        <dbReference type="Proteomes" id="UP001501444"/>
    </source>
</evidence>
<dbReference type="RefSeq" id="WP_344611580.1">
    <property type="nucleotide sequence ID" value="NZ_BAAARV010000016.1"/>
</dbReference>
<evidence type="ECO:0008006" key="3">
    <source>
        <dbReference type="Google" id="ProtNLM"/>
    </source>
</evidence>
<comment type="caution">
    <text evidence="1">The sequence shown here is derived from an EMBL/GenBank/DDBJ whole genome shotgun (WGS) entry which is preliminary data.</text>
</comment>
<gene>
    <name evidence="1" type="ORF">GCM10010170_015700</name>
</gene>
<name>A0ABN3FR06_9ACTN</name>
<keyword evidence="2" id="KW-1185">Reference proteome</keyword>
<reference evidence="1 2" key="1">
    <citation type="journal article" date="2019" name="Int. J. Syst. Evol. Microbiol.">
        <title>The Global Catalogue of Microorganisms (GCM) 10K type strain sequencing project: providing services to taxonomists for standard genome sequencing and annotation.</title>
        <authorList>
            <consortium name="The Broad Institute Genomics Platform"/>
            <consortium name="The Broad Institute Genome Sequencing Center for Infectious Disease"/>
            <person name="Wu L."/>
            <person name="Ma J."/>
        </authorList>
    </citation>
    <scope>NUCLEOTIDE SEQUENCE [LARGE SCALE GENOMIC DNA]</scope>
    <source>
        <strain evidence="1 2">JCM 3272</strain>
    </source>
</reference>
<proteinExistence type="predicted"/>
<accession>A0ABN3FR06</accession>
<sequence length="63" mass="6462">MLFVSYATADRALVAPLVDAVEELAGARLARAAALAFVVHVLVRAMAGLGGDPGRSCRPGSPR</sequence>
<protein>
    <recommendedName>
        <fullName evidence="3">TIR domain-containing protein</fullName>
    </recommendedName>
</protein>
<dbReference type="EMBL" id="BAAARV010000016">
    <property type="protein sequence ID" value="GAA2335684.1"/>
    <property type="molecule type" value="Genomic_DNA"/>
</dbReference>
<dbReference type="Proteomes" id="UP001501444">
    <property type="component" value="Unassembled WGS sequence"/>
</dbReference>